<evidence type="ECO:0000256" key="6">
    <source>
        <dbReference type="SAM" id="SignalP"/>
    </source>
</evidence>
<organism evidence="7">
    <name type="scientific">Cyclophora tenuis</name>
    <name type="common">Marine diatom</name>
    <dbReference type="NCBI Taxonomy" id="216820"/>
    <lineage>
        <taxon>Eukaryota</taxon>
        <taxon>Sar</taxon>
        <taxon>Stramenopiles</taxon>
        <taxon>Ochrophyta</taxon>
        <taxon>Bacillariophyta</taxon>
        <taxon>Fragilariophyceae</taxon>
        <taxon>Fragilariophycidae</taxon>
        <taxon>Cyclophorales</taxon>
        <taxon>Cyclophoraceae</taxon>
        <taxon>Cyclophora</taxon>
    </lineage>
</organism>
<accession>A0A7S1GP46</accession>
<feature type="transmembrane region" description="Helical" evidence="4">
    <location>
        <begin position="129"/>
        <end position="146"/>
    </location>
</feature>
<feature type="chain" id="PRO_5030759302" description="Copper transport protein" evidence="6">
    <location>
        <begin position="31"/>
        <end position="203"/>
    </location>
</feature>
<feature type="transmembrane region" description="Helical" evidence="4">
    <location>
        <begin position="96"/>
        <end position="117"/>
    </location>
</feature>
<keyword evidence="4" id="KW-0186">Copper</keyword>
<keyword evidence="4" id="KW-0187">Copper transport</keyword>
<keyword evidence="4" id="KW-0813">Transport</keyword>
<keyword evidence="4" id="KW-0406">Ion transport</keyword>
<feature type="signal peptide" evidence="6">
    <location>
        <begin position="1"/>
        <end position="30"/>
    </location>
</feature>
<comment type="subcellular location">
    <subcellularLocation>
        <location evidence="4">Membrane</location>
        <topology evidence="4">Multi-pass membrane protein</topology>
    </subcellularLocation>
</comment>
<keyword evidence="6" id="KW-0732">Signal</keyword>
<evidence type="ECO:0000256" key="1">
    <source>
        <dbReference type="ARBA" id="ARBA00022692"/>
    </source>
</evidence>
<feature type="transmembrane region" description="Helical" evidence="4">
    <location>
        <begin position="152"/>
        <end position="172"/>
    </location>
</feature>
<dbReference type="GO" id="GO:0005375">
    <property type="term" value="F:copper ion transmembrane transporter activity"/>
    <property type="evidence" value="ECO:0007669"/>
    <property type="project" value="UniProtKB-UniRule"/>
</dbReference>
<protein>
    <recommendedName>
        <fullName evidence="4">Copper transport protein</fullName>
    </recommendedName>
</protein>
<keyword evidence="1 4" id="KW-0812">Transmembrane</keyword>
<dbReference type="GO" id="GO:0016020">
    <property type="term" value="C:membrane"/>
    <property type="evidence" value="ECO:0007669"/>
    <property type="project" value="UniProtKB-SubCell"/>
</dbReference>
<evidence type="ECO:0000256" key="3">
    <source>
        <dbReference type="ARBA" id="ARBA00023136"/>
    </source>
</evidence>
<sequence length="203" mass="23324">MKSTNSMLTLTSSVRRAVFLVAIMIPSLYAETETMLKDDDMAGMDMGDNEFCMKMKMNMTMYMKGFFLSTNDKTLPCLSYYFRSWVLLDRGKFKGAMLYAFLMALLTQALSAVRAVVIQHVRQKKLRKLLLCTVYVLQQFLGYLIMLTAMMYSIEMLFAVVLGVAFGHRLFVREKETNSKRQPQSELEQPLLEPDNHTSSNVI</sequence>
<dbReference type="PANTHER" id="PTHR12483">
    <property type="entry name" value="SOLUTE CARRIER FAMILY 31 COPPER TRANSPORTERS"/>
    <property type="match status" value="1"/>
</dbReference>
<dbReference type="Pfam" id="PF04145">
    <property type="entry name" value="Ctr"/>
    <property type="match status" value="1"/>
</dbReference>
<name>A0A7S1GP46_CYCTE</name>
<evidence type="ECO:0000256" key="4">
    <source>
        <dbReference type="RuleBase" id="RU367022"/>
    </source>
</evidence>
<reference evidence="7" key="1">
    <citation type="submission" date="2021-01" db="EMBL/GenBank/DDBJ databases">
        <authorList>
            <person name="Corre E."/>
            <person name="Pelletier E."/>
            <person name="Niang G."/>
            <person name="Scheremetjew M."/>
            <person name="Finn R."/>
            <person name="Kale V."/>
            <person name="Holt S."/>
            <person name="Cochrane G."/>
            <person name="Meng A."/>
            <person name="Brown T."/>
            <person name="Cohen L."/>
        </authorList>
    </citation>
    <scope>NUCLEOTIDE SEQUENCE</scope>
    <source>
        <strain evidence="7">ECT3854</strain>
    </source>
</reference>
<evidence type="ECO:0000256" key="2">
    <source>
        <dbReference type="ARBA" id="ARBA00022989"/>
    </source>
</evidence>
<proteinExistence type="inferred from homology"/>
<evidence type="ECO:0000313" key="7">
    <source>
        <dbReference type="EMBL" id="CAD8939411.1"/>
    </source>
</evidence>
<dbReference type="AlphaFoldDB" id="A0A7S1GP46"/>
<dbReference type="EMBL" id="HBFW01016370">
    <property type="protein sequence ID" value="CAD8939411.1"/>
    <property type="molecule type" value="Transcribed_RNA"/>
</dbReference>
<keyword evidence="3 4" id="KW-0472">Membrane</keyword>
<feature type="region of interest" description="Disordered" evidence="5">
    <location>
        <begin position="177"/>
        <end position="203"/>
    </location>
</feature>
<dbReference type="InterPro" id="IPR007274">
    <property type="entry name" value="Cop_transporter"/>
</dbReference>
<keyword evidence="2 4" id="KW-1133">Transmembrane helix</keyword>
<gene>
    <name evidence="7" type="ORF">CTEN0397_LOCUS10474</name>
</gene>
<comment type="similarity">
    <text evidence="4">Belongs to the copper transporter (Ctr) (TC 1.A.56) family. SLC31A subfamily.</text>
</comment>
<evidence type="ECO:0000256" key="5">
    <source>
        <dbReference type="SAM" id="MobiDB-lite"/>
    </source>
</evidence>